<sequence length="308" mass="33705">MSPINLAIVGVGKIVRDQHLPAVAKNGDYRLIAAASRHGTVDGIDNFTSIDAMLATVPAIEAVSLCMPPQYRYEAAEKALSAGKHVFLEKPPGATLSEVADLESLAAARGLTLFASWHSRYAPAVEAAKAFLAGTTIRSMRVIWKEDVRHWHPNQEWIWQAGGLGVFDPGINALSIVTHILPRPVFLTAATLEFPENRDAPIAATMTFTDARGLDLAAEFDWRQTGKQSWDIVAETDAGEMVLSEGGAKLSIDGKLVHEEPEQEYPMLYKHFAELVKAGKSDVDLAPLRHVADAFMLGRRKFVEAFYD</sequence>
<dbReference type="InterPro" id="IPR050463">
    <property type="entry name" value="Gfo/Idh/MocA_oxidrdct_glycsds"/>
</dbReference>
<dbReference type="PANTHER" id="PTHR43818:SF7">
    <property type="entry name" value="DEHYDROGENASE"/>
    <property type="match status" value="1"/>
</dbReference>
<dbReference type="Gene3D" id="3.40.50.720">
    <property type="entry name" value="NAD(P)-binding Rossmann-like Domain"/>
    <property type="match status" value="1"/>
</dbReference>
<dbReference type="PANTHER" id="PTHR43818">
    <property type="entry name" value="BCDNA.GH03377"/>
    <property type="match status" value="1"/>
</dbReference>
<dbReference type="Proteomes" id="UP001156702">
    <property type="component" value="Unassembled WGS sequence"/>
</dbReference>
<accession>A0ABQ5ZGC6</accession>
<feature type="domain" description="Gfo/Idh/MocA-like oxidoreductase N-terminal" evidence="1">
    <location>
        <begin position="4"/>
        <end position="114"/>
    </location>
</feature>
<evidence type="ECO:0000259" key="1">
    <source>
        <dbReference type="Pfam" id="PF01408"/>
    </source>
</evidence>
<evidence type="ECO:0000313" key="2">
    <source>
        <dbReference type="EMBL" id="GLR49809.1"/>
    </source>
</evidence>
<dbReference type="Pfam" id="PF01408">
    <property type="entry name" value="GFO_IDH_MocA"/>
    <property type="match status" value="1"/>
</dbReference>
<dbReference type="SUPFAM" id="SSF51735">
    <property type="entry name" value="NAD(P)-binding Rossmann-fold domains"/>
    <property type="match status" value="1"/>
</dbReference>
<dbReference type="EMBL" id="BSOP01000005">
    <property type="protein sequence ID" value="GLR49809.1"/>
    <property type="molecule type" value="Genomic_DNA"/>
</dbReference>
<proteinExistence type="predicted"/>
<dbReference type="Gene3D" id="3.30.360.10">
    <property type="entry name" value="Dihydrodipicolinate Reductase, domain 2"/>
    <property type="match status" value="1"/>
</dbReference>
<reference evidence="3" key="1">
    <citation type="journal article" date="2019" name="Int. J. Syst. Evol. Microbiol.">
        <title>The Global Catalogue of Microorganisms (GCM) 10K type strain sequencing project: providing services to taxonomists for standard genome sequencing and annotation.</title>
        <authorList>
            <consortium name="The Broad Institute Genomics Platform"/>
            <consortium name="The Broad Institute Genome Sequencing Center for Infectious Disease"/>
            <person name="Wu L."/>
            <person name="Ma J."/>
        </authorList>
    </citation>
    <scope>NUCLEOTIDE SEQUENCE [LARGE SCALE GENOMIC DNA]</scope>
    <source>
        <strain evidence="3">NBRC 102122</strain>
    </source>
</reference>
<dbReference type="InterPro" id="IPR036291">
    <property type="entry name" value="NAD(P)-bd_dom_sf"/>
</dbReference>
<keyword evidence="3" id="KW-1185">Reference proteome</keyword>
<dbReference type="RefSeq" id="WP_244765964.1">
    <property type="nucleotide sequence ID" value="NZ_BSOP01000005.1"/>
</dbReference>
<dbReference type="InterPro" id="IPR000683">
    <property type="entry name" value="Gfo/Idh/MocA-like_OxRdtase_N"/>
</dbReference>
<gene>
    <name evidence="2" type="primary">gal</name>
    <name evidence="2" type="ORF">GCM10007923_10140</name>
</gene>
<comment type="caution">
    <text evidence="2">The sequence shown here is derived from an EMBL/GenBank/DDBJ whole genome shotgun (WGS) entry which is preliminary data.</text>
</comment>
<protein>
    <submittedName>
        <fullName evidence="2">D-galactose 1-dehydrogenase</fullName>
    </submittedName>
</protein>
<organism evidence="2 3">
    <name type="scientific">Shinella yambaruensis</name>
    <dbReference type="NCBI Taxonomy" id="415996"/>
    <lineage>
        <taxon>Bacteria</taxon>
        <taxon>Pseudomonadati</taxon>
        <taxon>Pseudomonadota</taxon>
        <taxon>Alphaproteobacteria</taxon>
        <taxon>Hyphomicrobiales</taxon>
        <taxon>Rhizobiaceae</taxon>
        <taxon>Shinella</taxon>
    </lineage>
</organism>
<evidence type="ECO:0000313" key="3">
    <source>
        <dbReference type="Proteomes" id="UP001156702"/>
    </source>
</evidence>
<name>A0ABQ5ZGC6_9HYPH</name>